<comment type="cofactor">
    <cofactor evidence="1 6">
        <name>heme</name>
        <dbReference type="ChEBI" id="CHEBI:30413"/>
    </cofactor>
</comment>
<dbReference type="eggNOG" id="KOG0157">
    <property type="taxonomic scope" value="Eukaryota"/>
</dbReference>
<feature type="binding site" description="axial binding residue" evidence="6">
    <location>
        <position position="403"/>
    </location>
    <ligand>
        <name>heme</name>
        <dbReference type="ChEBI" id="CHEBI:30413"/>
    </ligand>
    <ligandPart>
        <name>Fe</name>
        <dbReference type="ChEBI" id="CHEBI:18248"/>
    </ligandPart>
</feature>
<dbReference type="InterPro" id="IPR002401">
    <property type="entry name" value="Cyt_P450_E_grp-I"/>
</dbReference>
<evidence type="ECO:0000313" key="8">
    <source>
        <dbReference type="EMBL" id="ETS84997.1"/>
    </source>
</evidence>
<dbReference type="InterPro" id="IPR017972">
    <property type="entry name" value="Cyt_P450_CS"/>
</dbReference>
<dbReference type="AlphaFoldDB" id="W3XHS7"/>
<keyword evidence="4 6" id="KW-0479">Metal-binding</keyword>
<evidence type="ECO:0000313" key="9">
    <source>
        <dbReference type="Proteomes" id="UP000030651"/>
    </source>
</evidence>
<dbReference type="Gene3D" id="1.10.630.10">
    <property type="entry name" value="Cytochrome P450"/>
    <property type="match status" value="1"/>
</dbReference>
<dbReference type="GO" id="GO:0020037">
    <property type="term" value="F:heme binding"/>
    <property type="evidence" value="ECO:0007669"/>
    <property type="project" value="InterPro"/>
</dbReference>
<evidence type="ECO:0000256" key="4">
    <source>
        <dbReference type="ARBA" id="ARBA00022723"/>
    </source>
</evidence>
<dbReference type="HOGENOM" id="CLU_001570_14_11_1"/>
<dbReference type="InterPro" id="IPR001128">
    <property type="entry name" value="Cyt_P450"/>
</dbReference>
<evidence type="ECO:0008006" key="10">
    <source>
        <dbReference type="Google" id="ProtNLM"/>
    </source>
</evidence>
<dbReference type="FunFam" id="1.10.630.10:FF:000159">
    <property type="entry name" value="Isotrichodermin C-15 hydroxylase"/>
    <property type="match status" value="1"/>
</dbReference>
<dbReference type="RefSeq" id="XP_007829794.1">
    <property type="nucleotide sequence ID" value="XM_007831603.1"/>
</dbReference>
<dbReference type="SUPFAM" id="SSF48264">
    <property type="entry name" value="Cytochrome P450"/>
    <property type="match status" value="1"/>
</dbReference>
<dbReference type="Pfam" id="PF00067">
    <property type="entry name" value="p450"/>
    <property type="match status" value="1"/>
</dbReference>
<dbReference type="PRINTS" id="PR00463">
    <property type="entry name" value="EP450I"/>
</dbReference>
<dbReference type="PROSITE" id="PS00086">
    <property type="entry name" value="CYTOCHROME_P450"/>
    <property type="match status" value="1"/>
</dbReference>
<evidence type="ECO:0000256" key="7">
    <source>
        <dbReference type="RuleBase" id="RU000461"/>
    </source>
</evidence>
<dbReference type="GO" id="GO:0016705">
    <property type="term" value="F:oxidoreductase activity, acting on paired donors, with incorporation or reduction of molecular oxygen"/>
    <property type="evidence" value="ECO:0007669"/>
    <property type="project" value="InterPro"/>
</dbReference>
<dbReference type="CDD" id="cd11058">
    <property type="entry name" value="CYP60B-like"/>
    <property type="match status" value="1"/>
</dbReference>
<dbReference type="OMA" id="RCKFTPA"/>
<evidence type="ECO:0000256" key="5">
    <source>
        <dbReference type="ARBA" id="ARBA00023004"/>
    </source>
</evidence>
<keyword evidence="5 6" id="KW-0408">Iron</keyword>
<gene>
    <name evidence="8" type="ORF">PFICI_03022</name>
</gene>
<dbReference type="PRINTS" id="PR00385">
    <property type="entry name" value="P450"/>
</dbReference>
<dbReference type="PANTHER" id="PTHR24305">
    <property type="entry name" value="CYTOCHROME P450"/>
    <property type="match status" value="1"/>
</dbReference>
<dbReference type="GeneID" id="19268035"/>
<keyword evidence="7" id="KW-0560">Oxidoreductase</keyword>
<dbReference type="InterPro" id="IPR036396">
    <property type="entry name" value="Cyt_P450_sf"/>
</dbReference>
<dbReference type="GO" id="GO:0005506">
    <property type="term" value="F:iron ion binding"/>
    <property type="evidence" value="ECO:0007669"/>
    <property type="project" value="InterPro"/>
</dbReference>
<dbReference type="InParanoid" id="W3XHS7"/>
<keyword evidence="3 6" id="KW-0349">Heme</keyword>
<dbReference type="KEGG" id="pfy:PFICI_03022"/>
<organism evidence="8 9">
    <name type="scientific">Pestalotiopsis fici (strain W106-1 / CGMCC3.15140)</name>
    <dbReference type="NCBI Taxonomy" id="1229662"/>
    <lineage>
        <taxon>Eukaryota</taxon>
        <taxon>Fungi</taxon>
        <taxon>Dikarya</taxon>
        <taxon>Ascomycota</taxon>
        <taxon>Pezizomycotina</taxon>
        <taxon>Sordariomycetes</taxon>
        <taxon>Xylariomycetidae</taxon>
        <taxon>Amphisphaeriales</taxon>
        <taxon>Sporocadaceae</taxon>
        <taxon>Pestalotiopsis</taxon>
    </lineage>
</organism>
<proteinExistence type="inferred from homology"/>
<reference evidence="9" key="1">
    <citation type="journal article" date="2015" name="BMC Genomics">
        <title>Genomic and transcriptomic analysis of the endophytic fungus Pestalotiopsis fici reveals its lifestyle and high potential for synthesis of natural products.</title>
        <authorList>
            <person name="Wang X."/>
            <person name="Zhang X."/>
            <person name="Liu L."/>
            <person name="Xiang M."/>
            <person name="Wang W."/>
            <person name="Sun X."/>
            <person name="Che Y."/>
            <person name="Guo L."/>
            <person name="Liu G."/>
            <person name="Guo L."/>
            <person name="Wang C."/>
            <person name="Yin W.B."/>
            <person name="Stadler M."/>
            <person name="Zhang X."/>
            <person name="Liu X."/>
        </authorList>
    </citation>
    <scope>NUCLEOTIDE SEQUENCE [LARGE SCALE GENOMIC DNA]</scope>
    <source>
        <strain evidence="9">W106-1 / CGMCC3.15140</strain>
    </source>
</reference>
<evidence type="ECO:0000256" key="1">
    <source>
        <dbReference type="ARBA" id="ARBA00001971"/>
    </source>
</evidence>
<evidence type="ECO:0000256" key="3">
    <source>
        <dbReference type="ARBA" id="ARBA00022617"/>
    </source>
</evidence>
<evidence type="ECO:0000256" key="2">
    <source>
        <dbReference type="ARBA" id="ARBA00010617"/>
    </source>
</evidence>
<dbReference type="PANTHER" id="PTHR24305:SF210">
    <property type="entry name" value="CYTOCHROME P450 MONOOXYGENASE ASQL-RELATED"/>
    <property type="match status" value="1"/>
</dbReference>
<dbReference type="OrthoDB" id="1470350at2759"/>
<name>W3XHS7_PESFW</name>
<dbReference type="EMBL" id="KI912110">
    <property type="protein sequence ID" value="ETS84997.1"/>
    <property type="molecule type" value="Genomic_DNA"/>
</dbReference>
<dbReference type="GO" id="GO:0004497">
    <property type="term" value="F:monooxygenase activity"/>
    <property type="evidence" value="ECO:0007669"/>
    <property type="project" value="UniProtKB-KW"/>
</dbReference>
<keyword evidence="9" id="KW-1185">Reference proteome</keyword>
<sequence length="458" mass="51748">MYIQHTIAPLTKQWSWITGNIGHAGVELHENYGAVVRIAPNELSYIEPQAWRDIFGRPGRREMIKDQAFFGQTQDGAYNLVTAPYDDHARMRKLFSPAFSNTALVAQEPLLAQYAVQMATKMGEAQSRDGHVDVVDFFNFATFDIMAELAFGEPLGMLEKTDYVPWVRIIFDGLKYVVFRAVLLGVPLLGPLLNWATASTLKKKAEEHAMFARNLVDKRLSYTDHPSGKPDLWSFVLKHSDDGKGLTKNEMYNNASTFMVAGTETTATTLSGVVYYLGRNLKIYKNLVAEIRSTFKTSDEIALGPLSEMVYLNAVLKEGLRLYVPGGGGMTRIVPPEGAEICGQFVTGGTAVTMNHYPAYRHESNFARPREFLPERWINTDDAPFAKDRRDVYEPFSYGPRNCIGKNLAWLELRLLLTMMLWHYDFELLPGNAGWTNQKSYLTWEKGPLLAKLYAVKR</sequence>
<protein>
    <recommendedName>
        <fullName evidence="10">Isotrichodermin C-15 hydroxylase</fullName>
    </recommendedName>
</protein>
<accession>W3XHS7</accession>
<evidence type="ECO:0000256" key="6">
    <source>
        <dbReference type="PIRSR" id="PIRSR602401-1"/>
    </source>
</evidence>
<comment type="similarity">
    <text evidence="2 7">Belongs to the cytochrome P450 family.</text>
</comment>
<dbReference type="InterPro" id="IPR050121">
    <property type="entry name" value="Cytochrome_P450_monoxygenase"/>
</dbReference>
<dbReference type="Proteomes" id="UP000030651">
    <property type="component" value="Unassembled WGS sequence"/>
</dbReference>
<keyword evidence="7" id="KW-0503">Monooxygenase</keyword>